<keyword evidence="2" id="KW-1185">Reference proteome</keyword>
<gene>
    <name evidence="1" type="ORF">BQ8794_50490</name>
</gene>
<dbReference type="EMBL" id="FTPD01000045">
    <property type="protein sequence ID" value="SIT58388.1"/>
    <property type="molecule type" value="Genomic_DNA"/>
</dbReference>
<name>A0A1R3VES0_9HYPH</name>
<evidence type="ECO:0000313" key="1">
    <source>
        <dbReference type="EMBL" id="SIT58388.1"/>
    </source>
</evidence>
<protein>
    <submittedName>
        <fullName evidence="1">Uncharacterized protein</fullName>
    </submittedName>
</protein>
<accession>A0A1R3VES0</accession>
<evidence type="ECO:0000313" key="2">
    <source>
        <dbReference type="Proteomes" id="UP000188388"/>
    </source>
</evidence>
<sequence>MRPEKALPPPVKSLWLRLDWLLFSAREVIDRLGFHRL</sequence>
<organism evidence="1 2">
    <name type="scientific">Mesorhizobium prunaredense</name>
    <dbReference type="NCBI Taxonomy" id="1631249"/>
    <lineage>
        <taxon>Bacteria</taxon>
        <taxon>Pseudomonadati</taxon>
        <taxon>Pseudomonadota</taxon>
        <taxon>Alphaproteobacteria</taxon>
        <taxon>Hyphomicrobiales</taxon>
        <taxon>Phyllobacteriaceae</taxon>
        <taxon>Mesorhizobium</taxon>
    </lineage>
</organism>
<reference evidence="2" key="1">
    <citation type="submission" date="2017-01" db="EMBL/GenBank/DDBJ databases">
        <authorList>
            <person name="Brunel B."/>
        </authorList>
    </citation>
    <scope>NUCLEOTIDE SEQUENCE [LARGE SCALE GENOMIC DNA]</scope>
</reference>
<proteinExistence type="predicted"/>
<dbReference type="AlphaFoldDB" id="A0A1R3VES0"/>
<dbReference type="Proteomes" id="UP000188388">
    <property type="component" value="Unassembled WGS sequence"/>
</dbReference>